<dbReference type="PANTHER" id="PTHR33545">
    <property type="entry name" value="UPF0750 MEMBRANE PROTEIN YITT-RELATED"/>
    <property type="match status" value="1"/>
</dbReference>
<evidence type="ECO:0000256" key="2">
    <source>
        <dbReference type="ARBA" id="ARBA00022475"/>
    </source>
</evidence>
<feature type="transmembrane region" description="Helical" evidence="6">
    <location>
        <begin position="152"/>
        <end position="172"/>
    </location>
</feature>
<gene>
    <name evidence="7" type="ORF">ACFOU2_08620</name>
</gene>
<keyword evidence="3 6" id="KW-0812">Transmembrane</keyword>
<keyword evidence="8" id="KW-1185">Reference proteome</keyword>
<dbReference type="InterPro" id="IPR003740">
    <property type="entry name" value="YitT"/>
</dbReference>
<dbReference type="EMBL" id="JBHRZT010000032">
    <property type="protein sequence ID" value="MFC3883568.1"/>
    <property type="molecule type" value="Genomic_DNA"/>
</dbReference>
<evidence type="ECO:0000256" key="3">
    <source>
        <dbReference type="ARBA" id="ARBA00022692"/>
    </source>
</evidence>
<comment type="caution">
    <text evidence="7">The sequence shown here is derived from an EMBL/GenBank/DDBJ whole genome shotgun (WGS) entry which is preliminary data.</text>
</comment>
<feature type="transmembrane region" description="Helical" evidence="6">
    <location>
        <begin position="41"/>
        <end position="60"/>
    </location>
</feature>
<dbReference type="RefSeq" id="WP_377914288.1">
    <property type="nucleotide sequence ID" value="NZ_JBHRZT010000032.1"/>
</dbReference>
<keyword evidence="4 6" id="KW-1133">Transmembrane helix</keyword>
<feature type="transmembrane region" description="Helical" evidence="6">
    <location>
        <begin position="12"/>
        <end position="29"/>
    </location>
</feature>
<sequence length="208" mass="22871">MIFRGLCRKYFMIILGGMIQGFAMGVFLFPNSVPSGGAGGLTVLFNYWFHIPMGIALWLVNSSMLVIAVQNLGGASAIGTLAGITVTSLAVNFFEVNVYMPHSFVWLELLLGSVTLGVGVALLLRQGVSHGGIGIIALIISKSRRINPGKPLFWINGSIFVVTAYVIDWQIVIQALCCQWISTRIVDWLYNIRIPRKTPSLALDWRKK</sequence>
<name>A0ABV8B009_9BACI</name>
<evidence type="ECO:0000313" key="7">
    <source>
        <dbReference type="EMBL" id="MFC3883568.1"/>
    </source>
</evidence>
<keyword evidence="5 6" id="KW-0472">Membrane</keyword>
<feature type="transmembrane region" description="Helical" evidence="6">
    <location>
        <begin position="72"/>
        <end position="94"/>
    </location>
</feature>
<organism evidence="7 8">
    <name type="scientific">Bacillus songklensis</name>
    <dbReference type="NCBI Taxonomy" id="1069116"/>
    <lineage>
        <taxon>Bacteria</taxon>
        <taxon>Bacillati</taxon>
        <taxon>Bacillota</taxon>
        <taxon>Bacilli</taxon>
        <taxon>Bacillales</taxon>
        <taxon>Bacillaceae</taxon>
        <taxon>Bacillus</taxon>
    </lineage>
</organism>
<dbReference type="Pfam" id="PF02588">
    <property type="entry name" value="YitT_membrane"/>
    <property type="match status" value="1"/>
</dbReference>
<proteinExistence type="predicted"/>
<evidence type="ECO:0000256" key="4">
    <source>
        <dbReference type="ARBA" id="ARBA00022989"/>
    </source>
</evidence>
<evidence type="ECO:0000256" key="6">
    <source>
        <dbReference type="SAM" id="Phobius"/>
    </source>
</evidence>
<dbReference type="PANTHER" id="PTHR33545:SF9">
    <property type="entry name" value="UPF0750 MEMBRANE PROTEIN YITE"/>
    <property type="match status" value="1"/>
</dbReference>
<evidence type="ECO:0000256" key="1">
    <source>
        <dbReference type="ARBA" id="ARBA00004651"/>
    </source>
</evidence>
<keyword evidence="2" id="KW-1003">Cell membrane</keyword>
<accession>A0ABV8B009</accession>
<dbReference type="Proteomes" id="UP001595752">
    <property type="component" value="Unassembled WGS sequence"/>
</dbReference>
<reference evidence="8" key="1">
    <citation type="journal article" date="2019" name="Int. J. Syst. Evol. Microbiol.">
        <title>The Global Catalogue of Microorganisms (GCM) 10K type strain sequencing project: providing services to taxonomists for standard genome sequencing and annotation.</title>
        <authorList>
            <consortium name="The Broad Institute Genomics Platform"/>
            <consortium name="The Broad Institute Genome Sequencing Center for Infectious Disease"/>
            <person name="Wu L."/>
            <person name="Ma J."/>
        </authorList>
    </citation>
    <scope>NUCLEOTIDE SEQUENCE [LARGE SCALE GENOMIC DNA]</scope>
    <source>
        <strain evidence="8">CCUG 61889</strain>
    </source>
</reference>
<evidence type="ECO:0000256" key="5">
    <source>
        <dbReference type="ARBA" id="ARBA00023136"/>
    </source>
</evidence>
<dbReference type="InterPro" id="IPR051461">
    <property type="entry name" value="UPF0750_membrane"/>
</dbReference>
<evidence type="ECO:0000313" key="8">
    <source>
        <dbReference type="Proteomes" id="UP001595752"/>
    </source>
</evidence>
<protein>
    <submittedName>
        <fullName evidence="7">YitT family protein</fullName>
    </submittedName>
</protein>
<comment type="subcellular location">
    <subcellularLocation>
        <location evidence="1">Cell membrane</location>
        <topology evidence="1">Multi-pass membrane protein</topology>
    </subcellularLocation>
</comment>